<dbReference type="EMBL" id="SLYC01000010">
    <property type="protein sequence ID" value="TCQ03229.1"/>
    <property type="molecule type" value="Genomic_DNA"/>
</dbReference>
<dbReference type="RefSeq" id="WP_243098184.1">
    <property type="nucleotide sequence ID" value="NZ_CP058648.1"/>
</dbReference>
<name>A0A4R2TZQ4_9FIRM</name>
<protein>
    <submittedName>
        <fullName evidence="1">Uncharacterized protein</fullName>
    </submittedName>
</protein>
<keyword evidence="2" id="KW-1185">Reference proteome</keyword>
<reference evidence="1 2" key="1">
    <citation type="submission" date="2019-03" db="EMBL/GenBank/DDBJ databases">
        <title>Genomic Encyclopedia of Type Strains, Phase IV (KMG-IV): sequencing the most valuable type-strain genomes for metagenomic binning, comparative biology and taxonomic classification.</title>
        <authorList>
            <person name="Goeker M."/>
        </authorList>
    </citation>
    <scope>NUCLEOTIDE SEQUENCE [LARGE SCALE GENOMIC DNA]</scope>
    <source>
        <strain evidence="1 2">DSM 100013</strain>
    </source>
</reference>
<evidence type="ECO:0000313" key="1">
    <source>
        <dbReference type="EMBL" id="TCQ03229.1"/>
    </source>
</evidence>
<evidence type="ECO:0000313" key="2">
    <source>
        <dbReference type="Proteomes" id="UP000295504"/>
    </source>
</evidence>
<gene>
    <name evidence="1" type="ORF">EDD79_101017</name>
</gene>
<dbReference type="AlphaFoldDB" id="A0A4R2TZQ4"/>
<comment type="caution">
    <text evidence="1">The sequence shown here is derived from an EMBL/GenBank/DDBJ whole genome shotgun (WGS) entry which is preliminary data.</text>
</comment>
<proteinExistence type="predicted"/>
<dbReference type="Proteomes" id="UP000295504">
    <property type="component" value="Unassembled WGS sequence"/>
</dbReference>
<accession>A0A4R2TZQ4</accession>
<sequence length="65" mass="6953">MFNNVDGQLAQQIAMGIGVNPPAALNNSIITIKSPAVSQENTIRVTQTRKIIVLAENGFNSNELS</sequence>
<organism evidence="1 2">
    <name type="scientific">Serpentinicella alkaliphila</name>
    <dbReference type="NCBI Taxonomy" id="1734049"/>
    <lineage>
        <taxon>Bacteria</taxon>
        <taxon>Bacillati</taxon>
        <taxon>Bacillota</taxon>
        <taxon>Clostridia</taxon>
        <taxon>Peptostreptococcales</taxon>
        <taxon>Natronincolaceae</taxon>
        <taxon>Serpentinicella</taxon>
    </lineage>
</organism>